<comment type="caution">
    <text evidence="1">The sequence shown here is derived from an EMBL/GenBank/DDBJ whole genome shotgun (WGS) entry which is preliminary data.</text>
</comment>
<dbReference type="EMBL" id="JAGYWB010000019">
    <property type="protein sequence ID" value="KAI0488833.1"/>
    <property type="molecule type" value="Genomic_DNA"/>
</dbReference>
<name>A0A8T3A8A6_DENNO</name>
<organism evidence="1 2">
    <name type="scientific">Dendrobium nobile</name>
    <name type="common">Orchid</name>
    <dbReference type="NCBI Taxonomy" id="94219"/>
    <lineage>
        <taxon>Eukaryota</taxon>
        <taxon>Viridiplantae</taxon>
        <taxon>Streptophyta</taxon>
        <taxon>Embryophyta</taxon>
        <taxon>Tracheophyta</taxon>
        <taxon>Spermatophyta</taxon>
        <taxon>Magnoliopsida</taxon>
        <taxon>Liliopsida</taxon>
        <taxon>Asparagales</taxon>
        <taxon>Orchidaceae</taxon>
        <taxon>Epidendroideae</taxon>
        <taxon>Malaxideae</taxon>
        <taxon>Dendrobiinae</taxon>
        <taxon>Dendrobium</taxon>
    </lineage>
</organism>
<proteinExistence type="predicted"/>
<protein>
    <submittedName>
        <fullName evidence="1">Uncharacterized protein</fullName>
    </submittedName>
</protein>
<evidence type="ECO:0000313" key="1">
    <source>
        <dbReference type="EMBL" id="KAI0488833.1"/>
    </source>
</evidence>
<accession>A0A8T3A8A6</accession>
<dbReference type="AlphaFoldDB" id="A0A8T3A8A6"/>
<sequence>MLGWMQAKHMLGLMAAWNTHWSFPNTRSYRLITSNAHRILAFIQNNLALGDYNFVSACCREQSLLLAETAWWGNGSWEGAKRKKGDGKMIKLLLRICLA</sequence>
<reference evidence="1" key="1">
    <citation type="journal article" date="2022" name="Front. Genet.">
        <title>Chromosome-Scale Assembly of the Dendrobium nobile Genome Provides Insights Into the Molecular Mechanism of the Biosynthesis of the Medicinal Active Ingredient of Dendrobium.</title>
        <authorList>
            <person name="Xu Q."/>
            <person name="Niu S.-C."/>
            <person name="Li K.-L."/>
            <person name="Zheng P.-J."/>
            <person name="Zhang X.-J."/>
            <person name="Jia Y."/>
            <person name="Liu Y."/>
            <person name="Niu Y.-X."/>
            <person name="Yu L.-H."/>
            <person name="Chen D.-F."/>
            <person name="Zhang G.-Q."/>
        </authorList>
    </citation>
    <scope>NUCLEOTIDE SEQUENCE</scope>
    <source>
        <tissue evidence="1">Leaf</tissue>
    </source>
</reference>
<gene>
    <name evidence="1" type="ORF">KFK09_028672</name>
</gene>
<evidence type="ECO:0000313" key="2">
    <source>
        <dbReference type="Proteomes" id="UP000829196"/>
    </source>
</evidence>
<dbReference type="Proteomes" id="UP000829196">
    <property type="component" value="Unassembled WGS sequence"/>
</dbReference>
<keyword evidence="2" id="KW-1185">Reference proteome</keyword>